<comment type="caution">
    <text evidence="5">The sequence shown here is derived from an EMBL/GenBank/DDBJ whole genome shotgun (WGS) entry which is preliminary data.</text>
</comment>
<keyword evidence="1 5" id="KW-0378">Hydrolase</keyword>
<dbReference type="Proteomes" id="UP001380365">
    <property type="component" value="Unassembled WGS sequence"/>
</dbReference>
<gene>
    <name evidence="5" type="ORF">WH159_12225</name>
</gene>
<dbReference type="Pfam" id="PF20434">
    <property type="entry name" value="BD-FAE"/>
    <property type="match status" value="1"/>
</dbReference>
<dbReference type="PROSITE" id="PS51318">
    <property type="entry name" value="TAT"/>
    <property type="match status" value="1"/>
</dbReference>
<feature type="region of interest" description="Disordered" evidence="2">
    <location>
        <begin position="47"/>
        <end position="72"/>
    </location>
</feature>
<evidence type="ECO:0000259" key="4">
    <source>
        <dbReference type="Pfam" id="PF20434"/>
    </source>
</evidence>
<evidence type="ECO:0000313" key="5">
    <source>
        <dbReference type="EMBL" id="MEJ5095301.1"/>
    </source>
</evidence>
<dbReference type="GO" id="GO:0016787">
    <property type="term" value="F:hydrolase activity"/>
    <property type="evidence" value="ECO:0007669"/>
    <property type="project" value="UniProtKB-KW"/>
</dbReference>
<dbReference type="InterPro" id="IPR050300">
    <property type="entry name" value="GDXG_lipolytic_enzyme"/>
</dbReference>
<keyword evidence="3" id="KW-0732">Signal</keyword>
<feature type="compositionally biased region" description="Polar residues" evidence="2">
    <location>
        <begin position="220"/>
        <end position="233"/>
    </location>
</feature>
<dbReference type="InterPro" id="IPR049492">
    <property type="entry name" value="BD-FAE-like_dom"/>
</dbReference>
<feature type="region of interest" description="Disordered" evidence="2">
    <location>
        <begin position="220"/>
        <end position="242"/>
    </location>
</feature>
<name>A0ABU8Q6Z6_9SPHN</name>
<proteinExistence type="predicted"/>
<dbReference type="SUPFAM" id="SSF53474">
    <property type="entry name" value="alpha/beta-Hydrolases"/>
    <property type="match status" value="1"/>
</dbReference>
<reference evidence="5 6" key="1">
    <citation type="submission" date="2023-12" db="EMBL/GenBank/DDBJ databases">
        <title>Gut-associated functions are favored during microbiome assembly across C. elegans life.</title>
        <authorList>
            <person name="Zimmermann J."/>
        </authorList>
    </citation>
    <scope>NUCLEOTIDE SEQUENCE [LARGE SCALE GENOMIC DNA]</scope>
    <source>
        <strain evidence="5 6">JUb134</strain>
    </source>
</reference>
<feature type="domain" description="BD-FAE-like" evidence="4">
    <location>
        <begin position="93"/>
        <end position="276"/>
    </location>
</feature>
<dbReference type="InterPro" id="IPR029058">
    <property type="entry name" value="AB_hydrolase_fold"/>
</dbReference>
<sequence>MTIDRRTLLGTALALPVAAAASQGAQAQTRTGMTPWPPAEHFRLWPGKAPGAPAKLPTPRPEMSGNPAQPELWMRGTADPIVAVFRPERPDGRAVLSIPGGGYGFVSLENEGIDVASVLNPLGVTVFVLSYRLPGDGWANRADVPLQDAQRAMRLIRANAGRYGIDPAKLGVLGFSAGGHLAASLTVGHNDRIYTPVDAADRQSARPAYSGLVYPVTSLSRPGTHSGSGNNLLGPNPDEATRRRYDTPPRITGATPPLFLVHAIDDPLVPLEQSLDVLAAARAAKVPVEVHFFEKGGHGFGAKHLPETAPGRGWLRLFDLWMQPHLS</sequence>
<feature type="signal peptide" evidence="3">
    <location>
        <begin position="1"/>
        <end position="27"/>
    </location>
</feature>
<dbReference type="RefSeq" id="WP_132881860.1">
    <property type="nucleotide sequence ID" value="NZ_JBBGZA010000001.1"/>
</dbReference>
<evidence type="ECO:0000256" key="2">
    <source>
        <dbReference type="SAM" id="MobiDB-lite"/>
    </source>
</evidence>
<evidence type="ECO:0000256" key="1">
    <source>
        <dbReference type="ARBA" id="ARBA00022801"/>
    </source>
</evidence>
<accession>A0ABU8Q6Z6</accession>
<organism evidence="5 6">
    <name type="scientific">Sphingomonas molluscorum</name>
    <dbReference type="NCBI Taxonomy" id="418184"/>
    <lineage>
        <taxon>Bacteria</taxon>
        <taxon>Pseudomonadati</taxon>
        <taxon>Pseudomonadota</taxon>
        <taxon>Alphaproteobacteria</taxon>
        <taxon>Sphingomonadales</taxon>
        <taxon>Sphingomonadaceae</taxon>
        <taxon>Sphingomonas</taxon>
    </lineage>
</organism>
<dbReference type="Gene3D" id="3.40.50.1820">
    <property type="entry name" value="alpha/beta hydrolase"/>
    <property type="match status" value="1"/>
</dbReference>
<feature type="chain" id="PRO_5046945874" evidence="3">
    <location>
        <begin position="28"/>
        <end position="327"/>
    </location>
</feature>
<dbReference type="InterPro" id="IPR006311">
    <property type="entry name" value="TAT_signal"/>
</dbReference>
<keyword evidence="6" id="KW-1185">Reference proteome</keyword>
<evidence type="ECO:0000313" key="6">
    <source>
        <dbReference type="Proteomes" id="UP001380365"/>
    </source>
</evidence>
<dbReference type="PANTHER" id="PTHR48081">
    <property type="entry name" value="AB HYDROLASE SUPERFAMILY PROTEIN C4A8.06C"/>
    <property type="match status" value="1"/>
</dbReference>
<protein>
    <submittedName>
        <fullName evidence="5">Alpha/beta hydrolase</fullName>
    </submittedName>
</protein>
<dbReference type="PANTHER" id="PTHR48081:SF6">
    <property type="entry name" value="PEPTIDASE S9 PROLYL OLIGOPEPTIDASE CATALYTIC DOMAIN-CONTAINING PROTEIN"/>
    <property type="match status" value="1"/>
</dbReference>
<evidence type="ECO:0000256" key="3">
    <source>
        <dbReference type="SAM" id="SignalP"/>
    </source>
</evidence>
<dbReference type="EMBL" id="JBBGZA010000001">
    <property type="protein sequence ID" value="MEJ5095301.1"/>
    <property type="molecule type" value="Genomic_DNA"/>
</dbReference>